<evidence type="ECO:0000256" key="1">
    <source>
        <dbReference type="ARBA" id="ARBA00009741"/>
    </source>
</evidence>
<organism evidence="7">
    <name type="scientific">Leptotrichia rugosa</name>
    <dbReference type="NCBI Taxonomy" id="3239302"/>
    <lineage>
        <taxon>Bacteria</taxon>
        <taxon>Fusobacteriati</taxon>
        <taxon>Fusobacteriota</taxon>
        <taxon>Fusobacteriia</taxon>
        <taxon>Fusobacteriales</taxon>
        <taxon>Leptotrichiaceae</taxon>
        <taxon>Leptotrichia</taxon>
    </lineage>
</organism>
<dbReference type="GO" id="GO:0005840">
    <property type="term" value="C:ribosome"/>
    <property type="evidence" value="ECO:0007669"/>
    <property type="project" value="UniProtKB-KW"/>
</dbReference>
<dbReference type="EC" id="2.1.1.-" evidence="6"/>
<dbReference type="InterPro" id="IPR004498">
    <property type="entry name" value="Ribosomal_PrmA_MeTrfase"/>
</dbReference>
<dbReference type="AlphaFoldDB" id="A0AB39VFM9"/>
<name>A0AB39VFM9_9FUSO</name>
<dbReference type="CDD" id="cd02440">
    <property type="entry name" value="AdoMet_MTases"/>
    <property type="match status" value="1"/>
</dbReference>
<dbReference type="PANTHER" id="PTHR43648">
    <property type="entry name" value="ELECTRON TRANSFER FLAVOPROTEIN BETA SUBUNIT LYSINE METHYLTRANSFERASE"/>
    <property type="match status" value="1"/>
</dbReference>
<evidence type="ECO:0000256" key="2">
    <source>
        <dbReference type="ARBA" id="ARBA00022490"/>
    </source>
</evidence>
<evidence type="ECO:0000256" key="3">
    <source>
        <dbReference type="ARBA" id="ARBA00022603"/>
    </source>
</evidence>
<dbReference type="InterPro" id="IPR050078">
    <property type="entry name" value="Ribosomal_L11_MeTrfase_PrmA"/>
</dbReference>
<keyword evidence="2 6" id="KW-0963">Cytoplasm</keyword>
<evidence type="ECO:0000256" key="4">
    <source>
        <dbReference type="ARBA" id="ARBA00022679"/>
    </source>
</evidence>
<comment type="catalytic activity">
    <reaction evidence="6">
        <text>L-lysyl-[protein] + 3 S-adenosyl-L-methionine = N(6),N(6),N(6)-trimethyl-L-lysyl-[protein] + 3 S-adenosyl-L-homocysteine + 3 H(+)</text>
        <dbReference type="Rhea" id="RHEA:54192"/>
        <dbReference type="Rhea" id="RHEA-COMP:9752"/>
        <dbReference type="Rhea" id="RHEA-COMP:13826"/>
        <dbReference type="ChEBI" id="CHEBI:15378"/>
        <dbReference type="ChEBI" id="CHEBI:29969"/>
        <dbReference type="ChEBI" id="CHEBI:57856"/>
        <dbReference type="ChEBI" id="CHEBI:59789"/>
        <dbReference type="ChEBI" id="CHEBI:61961"/>
    </reaction>
</comment>
<evidence type="ECO:0000256" key="6">
    <source>
        <dbReference type="HAMAP-Rule" id="MF_00735"/>
    </source>
</evidence>
<dbReference type="KEGG" id="lrug:AB8B22_06455"/>
<evidence type="ECO:0000313" key="7">
    <source>
        <dbReference type="EMBL" id="XDU66069.1"/>
    </source>
</evidence>
<dbReference type="GO" id="GO:0005737">
    <property type="term" value="C:cytoplasm"/>
    <property type="evidence" value="ECO:0007669"/>
    <property type="project" value="UniProtKB-SubCell"/>
</dbReference>
<dbReference type="HAMAP" id="MF_00735">
    <property type="entry name" value="Methyltr_PrmA"/>
    <property type="match status" value="1"/>
</dbReference>
<comment type="similarity">
    <text evidence="1 6">Belongs to the methyltransferase superfamily. PrmA family.</text>
</comment>
<dbReference type="SUPFAM" id="SSF53335">
    <property type="entry name" value="S-adenosyl-L-methionine-dependent methyltransferases"/>
    <property type="match status" value="1"/>
</dbReference>
<keyword evidence="7" id="KW-0687">Ribonucleoprotein</keyword>
<dbReference type="RefSeq" id="WP_369710499.1">
    <property type="nucleotide sequence ID" value="NZ_CP165644.1"/>
</dbReference>
<keyword evidence="5 6" id="KW-0949">S-adenosyl-L-methionine</keyword>
<reference evidence="7" key="1">
    <citation type="submission" date="2024-07" db="EMBL/GenBank/DDBJ databases">
        <authorList>
            <person name="Li X.-J."/>
            <person name="Wang X."/>
        </authorList>
    </citation>
    <scope>NUCLEOTIDE SEQUENCE</scope>
    <source>
        <strain evidence="7">HSP-334</strain>
    </source>
</reference>
<dbReference type="GO" id="GO:0032259">
    <property type="term" value="P:methylation"/>
    <property type="evidence" value="ECO:0007669"/>
    <property type="project" value="UniProtKB-KW"/>
</dbReference>
<dbReference type="PANTHER" id="PTHR43648:SF1">
    <property type="entry name" value="ELECTRON TRANSFER FLAVOPROTEIN BETA SUBUNIT LYSINE METHYLTRANSFERASE"/>
    <property type="match status" value="1"/>
</dbReference>
<keyword evidence="7" id="KW-0689">Ribosomal protein</keyword>
<keyword evidence="3 6" id="KW-0489">Methyltransferase</keyword>
<proteinExistence type="inferred from homology"/>
<gene>
    <name evidence="6 7" type="primary">prmA</name>
    <name evidence="7" type="ORF">AB8B22_06455</name>
</gene>
<feature type="binding site" evidence="6">
    <location>
        <position position="242"/>
    </location>
    <ligand>
        <name>S-adenosyl-L-methionine</name>
        <dbReference type="ChEBI" id="CHEBI:59789"/>
    </ligand>
</feature>
<keyword evidence="4 6" id="KW-0808">Transferase</keyword>
<dbReference type="NCBIfam" id="TIGR00406">
    <property type="entry name" value="prmA"/>
    <property type="match status" value="1"/>
</dbReference>
<comment type="function">
    <text evidence="6">Methylates ribosomal protein L11.</text>
</comment>
<dbReference type="GO" id="GO:0008276">
    <property type="term" value="F:protein methyltransferase activity"/>
    <property type="evidence" value="ECO:0007669"/>
    <property type="project" value="UniProtKB-UniRule"/>
</dbReference>
<feature type="binding site" evidence="6">
    <location>
        <position position="199"/>
    </location>
    <ligand>
        <name>S-adenosyl-L-methionine</name>
        <dbReference type="ChEBI" id="CHEBI:59789"/>
    </ligand>
</feature>
<sequence length="310" mass="36113">MKWIKVKIDYFSDNLKETKAKLINIFEEVGIKQVEFVDYFSDNSLDYSANFKNKNDIWSMIGYVIDNRFAKTKLNMIYNNINEISKDDENFMSEIYTSRCSDEDWQDEWKKYFHTVNITENIVIKPSWDDYEEEDGEIVVEIDPGLAFGTGTHETTSLCVEFLEKYSKGKSNLLDVGCGSGILMLIAKKLGVHKVTGIDIDDKVERVVHENFEKNKIENNYKVIIGNLVDNISEKYDLVVSNILVDVLIELLKNIEKTLEDGAVVIFSGILKEKEEMFLKETEKYNLKKIDRNEKNNWVSLVFEYKKIYS</sequence>
<dbReference type="Gene3D" id="3.40.50.150">
    <property type="entry name" value="Vaccinia Virus protein VP39"/>
    <property type="match status" value="1"/>
</dbReference>
<dbReference type="Pfam" id="PF06325">
    <property type="entry name" value="PrmA"/>
    <property type="match status" value="1"/>
</dbReference>
<accession>A0AB39VFM9</accession>
<dbReference type="InterPro" id="IPR029063">
    <property type="entry name" value="SAM-dependent_MTases_sf"/>
</dbReference>
<feature type="binding site" evidence="6">
    <location>
        <position position="177"/>
    </location>
    <ligand>
        <name>S-adenosyl-L-methionine</name>
        <dbReference type="ChEBI" id="CHEBI:59789"/>
    </ligand>
</feature>
<comment type="subcellular location">
    <subcellularLocation>
        <location evidence="6">Cytoplasm</location>
    </subcellularLocation>
</comment>
<evidence type="ECO:0000256" key="5">
    <source>
        <dbReference type="ARBA" id="ARBA00022691"/>
    </source>
</evidence>
<protein>
    <recommendedName>
        <fullName evidence="6">Ribosomal protein L11 methyltransferase</fullName>
        <shortName evidence="6">L11 Mtase</shortName>
        <ecNumber evidence="6">2.1.1.-</ecNumber>
    </recommendedName>
</protein>
<dbReference type="EMBL" id="CP165644">
    <property type="protein sequence ID" value="XDU66069.1"/>
    <property type="molecule type" value="Genomic_DNA"/>
</dbReference>
<feature type="binding site" evidence="6">
    <location>
        <position position="156"/>
    </location>
    <ligand>
        <name>S-adenosyl-L-methionine</name>
        <dbReference type="ChEBI" id="CHEBI:59789"/>
    </ligand>
</feature>
<dbReference type="PIRSF" id="PIRSF000401">
    <property type="entry name" value="RPL11_MTase"/>
    <property type="match status" value="1"/>
</dbReference>